<feature type="domain" description="Sodium/calcium exchanger membrane region" evidence="6">
    <location>
        <begin position="197"/>
        <end position="339"/>
    </location>
</feature>
<evidence type="ECO:0000313" key="8">
    <source>
        <dbReference type="Proteomes" id="UP000643525"/>
    </source>
</evidence>
<feature type="transmembrane region" description="Helical" evidence="5">
    <location>
        <begin position="354"/>
        <end position="375"/>
    </location>
</feature>
<gene>
    <name evidence="7" type="ORF">H4W27_000612</name>
</gene>
<evidence type="ECO:0000256" key="4">
    <source>
        <dbReference type="ARBA" id="ARBA00023136"/>
    </source>
</evidence>
<dbReference type="PANTHER" id="PTHR10846">
    <property type="entry name" value="SODIUM/POTASSIUM/CALCIUM EXCHANGER"/>
    <property type="match status" value="1"/>
</dbReference>
<dbReference type="InterPro" id="IPR004837">
    <property type="entry name" value="NaCa_Exmemb"/>
</dbReference>
<evidence type="ECO:0000313" key="7">
    <source>
        <dbReference type="EMBL" id="MBE1523494.1"/>
    </source>
</evidence>
<evidence type="ECO:0000259" key="6">
    <source>
        <dbReference type="Pfam" id="PF01699"/>
    </source>
</evidence>
<protein>
    <submittedName>
        <fullName evidence="7">Cation:H+ antiporter</fullName>
    </submittedName>
</protein>
<feature type="transmembrane region" description="Helical" evidence="5">
    <location>
        <begin position="79"/>
        <end position="99"/>
    </location>
</feature>
<feature type="domain" description="Sodium/calcium exchanger membrane region" evidence="6">
    <location>
        <begin position="6"/>
        <end position="145"/>
    </location>
</feature>
<dbReference type="InterPro" id="IPR044880">
    <property type="entry name" value="NCX_ion-bd_dom_sf"/>
</dbReference>
<keyword evidence="2 5" id="KW-0812">Transmembrane</keyword>
<keyword evidence="8" id="KW-1185">Reference proteome</keyword>
<sequence>MTILTVLLLLGGLVLLVAGGEALVRGAASLGKTVGLSSLIIGLTVVSSATSAPELAVSMGAALSGSPGLAVGNVVGSNIANILFVMGLTAIFGALVVKVQLIKADIPIMIGFSILALIMALDGGISTVDGVVLVGLLIAYLVVTVVLARRATRGERAAEAAQEEKHELDVEAAILHGPRQLTKARRTSRVRATLIDLALVVGGVVLLVIGAQMLVSASTSIAMVLGVSDLIIGLTIVAIGTSLPELATSVIAALRGERDMAVGNLVGSNIFNIGAVLGLTAIISGDGIEVASAAANFDLPVMVAAALVLLPLAFTAASIGRWEGLALVISYSAYVVYLVLYASGHAALEPFSSAMLWFVLPITALWLAALVGYEVGVLRSRRAARAGEP</sequence>
<feature type="transmembrane region" description="Helical" evidence="5">
    <location>
        <begin position="106"/>
        <end position="125"/>
    </location>
</feature>
<dbReference type="Proteomes" id="UP000643525">
    <property type="component" value="Unassembled WGS sequence"/>
</dbReference>
<comment type="subcellular location">
    <subcellularLocation>
        <location evidence="1">Membrane</location>
        <topology evidence="1">Multi-pass membrane protein</topology>
    </subcellularLocation>
</comment>
<reference evidence="7 8" key="1">
    <citation type="submission" date="2020-10" db="EMBL/GenBank/DDBJ databases">
        <title>Sequencing the genomes of 1000 actinobacteria strains.</title>
        <authorList>
            <person name="Klenk H.-P."/>
        </authorList>
    </citation>
    <scope>NUCLEOTIDE SEQUENCE [LARGE SCALE GENOMIC DNA]</scope>
    <source>
        <strain evidence="7 8">DSM 15666</strain>
    </source>
</reference>
<dbReference type="PANTHER" id="PTHR10846:SF8">
    <property type="entry name" value="INNER MEMBRANE PROTEIN YRBG"/>
    <property type="match status" value="1"/>
</dbReference>
<accession>A0ABR9JC34</accession>
<dbReference type="RefSeq" id="WP_192594642.1">
    <property type="nucleotide sequence ID" value="NZ_BAAALJ010000027.1"/>
</dbReference>
<evidence type="ECO:0000256" key="5">
    <source>
        <dbReference type="SAM" id="Phobius"/>
    </source>
</evidence>
<evidence type="ECO:0000256" key="1">
    <source>
        <dbReference type="ARBA" id="ARBA00004141"/>
    </source>
</evidence>
<feature type="transmembrane region" description="Helical" evidence="5">
    <location>
        <begin position="261"/>
        <end position="285"/>
    </location>
</feature>
<dbReference type="InterPro" id="IPR004481">
    <property type="entry name" value="K/Na/Ca-exchanger"/>
</dbReference>
<dbReference type="Pfam" id="PF01699">
    <property type="entry name" value="Na_Ca_ex"/>
    <property type="match status" value="2"/>
</dbReference>
<feature type="transmembrane region" description="Helical" evidence="5">
    <location>
        <begin position="131"/>
        <end position="148"/>
    </location>
</feature>
<organism evidence="7 8">
    <name type="scientific">Nesterenkonia lutea</name>
    <dbReference type="NCBI Taxonomy" id="272919"/>
    <lineage>
        <taxon>Bacteria</taxon>
        <taxon>Bacillati</taxon>
        <taxon>Actinomycetota</taxon>
        <taxon>Actinomycetes</taxon>
        <taxon>Micrococcales</taxon>
        <taxon>Micrococcaceae</taxon>
        <taxon>Nesterenkonia</taxon>
    </lineage>
</organism>
<dbReference type="EMBL" id="JADBED010000001">
    <property type="protein sequence ID" value="MBE1523494.1"/>
    <property type="molecule type" value="Genomic_DNA"/>
</dbReference>
<feature type="transmembrane region" description="Helical" evidence="5">
    <location>
        <begin position="193"/>
        <end position="215"/>
    </location>
</feature>
<feature type="transmembrane region" description="Helical" evidence="5">
    <location>
        <begin position="324"/>
        <end position="342"/>
    </location>
</feature>
<feature type="transmembrane region" description="Helical" evidence="5">
    <location>
        <begin position="297"/>
        <end position="317"/>
    </location>
</feature>
<name>A0ABR9JC34_9MICC</name>
<keyword evidence="4 5" id="KW-0472">Membrane</keyword>
<comment type="caution">
    <text evidence="7">The sequence shown here is derived from an EMBL/GenBank/DDBJ whole genome shotgun (WGS) entry which is preliminary data.</text>
</comment>
<keyword evidence="3 5" id="KW-1133">Transmembrane helix</keyword>
<evidence type="ECO:0000256" key="3">
    <source>
        <dbReference type="ARBA" id="ARBA00022989"/>
    </source>
</evidence>
<proteinExistence type="predicted"/>
<dbReference type="NCBIfam" id="TIGR00367">
    <property type="entry name" value="calcium/sodium antiporter"/>
    <property type="match status" value="1"/>
</dbReference>
<dbReference type="Gene3D" id="1.20.1420.30">
    <property type="entry name" value="NCX, central ion-binding region"/>
    <property type="match status" value="2"/>
</dbReference>
<evidence type="ECO:0000256" key="2">
    <source>
        <dbReference type="ARBA" id="ARBA00022692"/>
    </source>
</evidence>